<dbReference type="AlphaFoldDB" id="A0AB34IHG7"/>
<comment type="caution">
    <text evidence="2">The sequence shown here is derived from an EMBL/GenBank/DDBJ whole genome shotgun (WGS) entry which is preliminary data.</text>
</comment>
<accession>A0AB34IHG7</accession>
<keyword evidence="3" id="KW-1185">Reference proteome</keyword>
<reference evidence="2 3" key="1">
    <citation type="journal article" date="2024" name="Science">
        <title>Giant polyketide synthase enzymes in the biosynthesis of giant marine polyether toxins.</title>
        <authorList>
            <person name="Fallon T.R."/>
            <person name="Shende V.V."/>
            <person name="Wierzbicki I.H."/>
            <person name="Pendleton A.L."/>
            <person name="Watervoot N.F."/>
            <person name="Auber R.P."/>
            <person name="Gonzalez D.J."/>
            <person name="Wisecaver J.H."/>
            <person name="Moore B.S."/>
        </authorList>
    </citation>
    <scope>NUCLEOTIDE SEQUENCE [LARGE SCALE GENOMIC DNA]</scope>
    <source>
        <strain evidence="2 3">12B1</strain>
    </source>
</reference>
<gene>
    <name evidence="2" type="ORF">AB1Y20_014065</name>
</gene>
<organism evidence="2 3">
    <name type="scientific">Prymnesium parvum</name>
    <name type="common">Toxic golden alga</name>
    <dbReference type="NCBI Taxonomy" id="97485"/>
    <lineage>
        <taxon>Eukaryota</taxon>
        <taxon>Haptista</taxon>
        <taxon>Haptophyta</taxon>
        <taxon>Prymnesiophyceae</taxon>
        <taxon>Prymnesiales</taxon>
        <taxon>Prymnesiaceae</taxon>
        <taxon>Prymnesium</taxon>
    </lineage>
</organism>
<dbReference type="EMBL" id="JBGBPQ010000027">
    <property type="protein sequence ID" value="KAL1498755.1"/>
    <property type="molecule type" value="Genomic_DNA"/>
</dbReference>
<name>A0AB34IHG7_PRYPA</name>
<protein>
    <submittedName>
        <fullName evidence="2">Uncharacterized protein</fullName>
    </submittedName>
</protein>
<keyword evidence="1" id="KW-1133">Transmembrane helix</keyword>
<evidence type="ECO:0000313" key="3">
    <source>
        <dbReference type="Proteomes" id="UP001515480"/>
    </source>
</evidence>
<feature type="transmembrane region" description="Helical" evidence="1">
    <location>
        <begin position="33"/>
        <end position="51"/>
    </location>
</feature>
<feature type="transmembrane region" description="Helical" evidence="1">
    <location>
        <begin position="63"/>
        <end position="82"/>
    </location>
</feature>
<proteinExistence type="predicted"/>
<evidence type="ECO:0000256" key="1">
    <source>
        <dbReference type="SAM" id="Phobius"/>
    </source>
</evidence>
<evidence type="ECO:0000313" key="2">
    <source>
        <dbReference type="EMBL" id="KAL1498755.1"/>
    </source>
</evidence>
<keyword evidence="1" id="KW-0812">Transmembrane</keyword>
<sequence length="132" mass="14245">MMGKVDELLDAYHGSLELALAPSSGTLESFSKFFVLIWVFTASPVLALKELSETGSAESSPQGLALALAYTFASALFFFGLYEAGTVMDKPLRAITQLLPLDDLKYALSSDLTDLVDDPEDSVPVFLTAEEE</sequence>
<keyword evidence="1" id="KW-0472">Membrane</keyword>
<dbReference type="Proteomes" id="UP001515480">
    <property type="component" value="Unassembled WGS sequence"/>
</dbReference>